<dbReference type="Proteomes" id="UP001219934">
    <property type="component" value="Unassembled WGS sequence"/>
</dbReference>
<comment type="caution">
    <text evidence="2">The sequence shown here is derived from an EMBL/GenBank/DDBJ whole genome shotgun (WGS) entry which is preliminary data.</text>
</comment>
<dbReference type="AlphaFoldDB" id="A0AAD6BP29"/>
<sequence length="105" mass="11837">MRLMSKFLKVWSLGFLTTGSRSYGFWFPVLSVCVFLLLAVGAGGYFLKLKFQRRHPPDCSVPETKPPPPYVGIRASDVDSDLQHVRTQVDRPGKQHLETQSITVT</sequence>
<organism evidence="2 3">
    <name type="scientific">Pogonophryne albipinna</name>
    <dbReference type="NCBI Taxonomy" id="1090488"/>
    <lineage>
        <taxon>Eukaryota</taxon>
        <taxon>Metazoa</taxon>
        <taxon>Chordata</taxon>
        <taxon>Craniata</taxon>
        <taxon>Vertebrata</taxon>
        <taxon>Euteleostomi</taxon>
        <taxon>Actinopterygii</taxon>
        <taxon>Neopterygii</taxon>
        <taxon>Teleostei</taxon>
        <taxon>Neoteleostei</taxon>
        <taxon>Acanthomorphata</taxon>
        <taxon>Eupercaria</taxon>
        <taxon>Perciformes</taxon>
        <taxon>Notothenioidei</taxon>
        <taxon>Pogonophryne</taxon>
    </lineage>
</organism>
<reference evidence="2" key="1">
    <citation type="submission" date="2022-11" db="EMBL/GenBank/DDBJ databases">
        <title>Chromosome-level genome of Pogonophryne albipinna.</title>
        <authorList>
            <person name="Jo E."/>
        </authorList>
    </citation>
    <scope>NUCLEOTIDE SEQUENCE</scope>
    <source>
        <strain evidence="2">SGF0006</strain>
        <tissue evidence="2">Muscle</tissue>
    </source>
</reference>
<accession>A0AAD6BP29</accession>
<keyword evidence="1" id="KW-0812">Transmembrane</keyword>
<keyword evidence="1" id="KW-0472">Membrane</keyword>
<protein>
    <submittedName>
        <fullName evidence="2">Uncharacterized protein</fullName>
    </submittedName>
</protein>
<evidence type="ECO:0000256" key="1">
    <source>
        <dbReference type="SAM" id="Phobius"/>
    </source>
</evidence>
<evidence type="ECO:0000313" key="2">
    <source>
        <dbReference type="EMBL" id="KAJ4948835.1"/>
    </source>
</evidence>
<dbReference type="EMBL" id="JAPTMU010000001">
    <property type="protein sequence ID" value="KAJ4948835.1"/>
    <property type="molecule type" value="Genomic_DNA"/>
</dbReference>
<evidence type="ECO:0000313" key="3">
    <source>
        <dbReference type="Proteomes" id="UP001219934"/>
    </source>
</evidence>
<keyword evidence="3" id="KW-1185">Reference proteome</keyword>
<keyword evidence="1" id="KW-1133">Transmembrane helix</keyword>
<feature type="transmembrane region" description="Helical" evidence="1">
    <location>
        <begin position="25"/>
        <end position="47"/>
    </location>
</feature>
<proteinExistence type="predicted"/>
<name>A0AAD6BP29_9TELE</name>
<gene>
    <name evidence="2" type="ORF">JOQ06_020358</name>
</gene>